<proteinExistence type="predicted"/>
<reference evidence="2 3" key="1">
    <citation type="journal article" date="2016" name="Mol. Biol. Evol.">
        <title>Comparative Genomics of Early-Diverging Mushroom-Forming Fungi Provides Insights into the Origins of Lignocellulose Decay Capabilities.</title>
        <authorList>
            <person name="Nagy L.G."/>
            <person name="Riley R."/>
            <person name="Tritt A."/>
            <person name="Adam C."/>
            <person name="Daum C."/>
            <person name="Floudas D."/>
            <person name="Sun H."/>
            <person name="Yadav J.S."/>
            <person name="Pangilinan J."/>
            <person name="Larsson K.H."/>
            <person name="Matsuura K."/>
            <person name="Barry K."/>
            <person name="Labutti K."/>
            <person name="Kuo R."/>
            <person name="Ohm R.A."/>
            <person name="Bhattacharya S.S."/>
            <person name="Shirouzu T."/>
            <person name="Yoshinaga Y."/>
            <person name="Martin F.M."/>
            <person name="Grigoriev I.V."/>
            <person name="Hibbett D.S."/>
        </authorList>
    </citation>
    <scope>NUCLEOTIDE SEQUENCE [LARGE SCALE GENOMIC DNA]</scope>
    <source>
        <strain evidence="2 3">HHB9708</strain>
    </source>
</reference>
<evidence type="ECO:0000256" key="1">
    <source>
        <dbReference type="SAM" id="MobiDB-lite"/>
    </source>
</evidence>
<evidence type="ECO:0000313" key="3">
    <source>
        <dbReference type="Proteomes" id="UP000076722"/>
    </source>
</evidence>
<name>A0A164YX68_9AGAM</name>
<evidence type="ECO:0000313" key="2">
    <source>
        <dbReference type="EMBL" id="KZS97325.1"/>
    </source>
</evidence>
<keyword evidence="3" id="KW-1185">Reference proteome</keyword>
<dbReference type="EMBL" id="KV419397">
    <property type="protein sequence ID" value="KZS97325.1"/>
    <property type="molecule type" value="Genomic_DNA"/>
</dbReference>
<feature type="compositionally biased region" description="Basic and acidic residues" evidence="1">
    <location>
        <begin position="155"/>
        <end position="165"/>
    </location>
</feature>
<feature type="region of interest" description="Disordered" evidence="1">
    <location>
        <begin position="155"/>
        <end position="185"/>
    </location>
</feature>
<sequence>MDRPADKKCATPQMDWIGRPDLVQRIVDFLRANPYARAWAYHIDSDTACRTAKGTLDKITKYVFDEDIEFGERYKEDAVKFQRRLRAQLGRLSKRYRKVVKEIGPLARANARDSATGHRTSYLKSFNSTESWWYELNKLWYPYYEAKDANFKNDRQVDKKRKLDSDIEESDGDSDGSKTTQRVEIDPQAGNKFTYSIRRLEDTSKKDSLIFHSVFKRSARKSPGHLMMSSSIAAPSPTAMMDSGSESSAIIEDIKEILSMNIRILELEAQKRS</sequence>
<organism evidence="2 3">
    <name type="scientific">Sistotremastrum niveocremeum HHB9708</name>
    <dbReference type="NCBI Taxonomy" id="1314777"/>
    <lineage>
        <taxon>Eukaryota</taxon>
        <taxon>Fungi</taxon>
        <taxon>Dikarya</taxon>
        <taxon>Basidiomycota</taxon>
        <taxon>Agaricomycotina</taxon>
        <taxon>Agaricomycetes</taxon>
        <taxon>Sistotremastrales</taxon>
        <taxon>Sistotremastraceae</taxon>
        <taxon>Sertulicium</taxon>
        <taxon>Sertulicium niveocremeum</taxon>
    </lineage>
</organism>
<dbReference type="Proteomes" id="UP000076722">
    <property type="component" value="Unassembled WGS sequence"/>
</dbReference>
<dbReference type="AlphaFoldDB" id="A0A164YX68"/>
<protein>
    <submittedName>
        <fullName evidence="2">Uncharacterized protein</fullName>
    </submittedName>
</protein>
<accession>A0A164YX68</accession>
<gene>
    <name evidence="2" type="ORF">SISNIDRAFT_463238</name>
</gene>